<reference evidence="6" key="2">
    <citation type="submission" date="2025-09" db="UniProtKB">
        <authorList>
            <consortium name="Ensembl"/>
        </authorList>
    </citation>
    <scope>IDENTIFICATION</scope>
</reference>
<accession>A0A8C0IRU1</accession>
<dbReference type="Proteomes" id="UP000694404">
    <property type="component" value="Unplaced"/>
</dbReference>
<dbReference type="GO" id="GO:0002250">
    <property type="term" value="P:adaptive immune response"/>
    <property type="evidence" value="ECO:0007669"/>
    <property type="project" value="UniProtKB-KW"/>
</dbReference>
<evidence type="ECO:0000256" key="1">
    <source>
        <dbReference type="ARBA" id="ARBA00022729"/>
    </source>
</evidence>
<dbReference type="PANTHER" id="PTHR19367">
    <property type="entry name" value="T-CELL RECEPTOR ALPHA CHAIN V REGION"/>
    <property type="match status" value="1"/>
</dbReference>
<evidence type="ECO:0000256" key="3">
    <source>
        <dbReference type="ARBA" id="ARBA00023170"/>
    </source>
</evidence>
<keyword evidence="1" id="KW-0732">Signal</keyword>
<dbReference type="AlphaFoldDB" id="A0A8C0IRU1"/>
<evidence type="ECO:0000313" key="7">
    <source>
        <dbReference type="Proteomes" id="UP000694404"/>
    </source>
</evidence>
<dbReference type="Gene3D" id="2.60.40.10">
    <property type="entry name" value="Immunoglobulins"/>
    <property type="match status" value="1"/>
</dbReference>
<sequence>MQARRCLFRAEGFWVELKPEPLCLHNDYTAGVYLFWYRQYPNRGPQYILRRGTVSSVSNTEGFAQKRFSSQADGNSTALNITALELADTAVYHCALQRAQWQSHGAELYKNPPLPFTFRGSAWKRTVFLPDPFLMILLFQHDFLQLETSTRDIGRGSDFCPIPAGLVYLYRDRVLVDVKQFSSTEINIHPSSLLFPSSSSSVRSASYTSM</sequence>
<dbReference type="PANTHER" id="PTHR19367:SF18">
    <property type="entry name" value="T CELL RECEPTOR ALPHA VARIABLE 16"/>
    <property type="match status" value="1"/>
</dbReference>
<dbReference type="GeneTree" id="ENSGT00830000128446"/>
<name>A0A8C0IRU1_CHEAB</name>
<dbReference type="Pfam" id="PF07686">
    <property type="entry name" value="V-set"/>
    <property type="match status" value="1"/>
</dbReference>
<organism evidence="6 7">
    <name type="scientific">Chelonoidis abingdonii</name>
    <name type="common">Abingdon island giant tortoise</name>
    <name type="synonym">Testudo abingdonii</name>
    <dbReference type="NCBI Taxonomy" id="106734"/>
    <lineage>
        <taxon>Eukaryota</taxon>
        <taxon>Metazoa</taxon>
        <taxon>Chordata</taxon>
        <taxon>Craniata</taxon>
        <taxon>Vertebrata</taxon>
        <taxon>Euteleostomi</taxon>
        <taxon>Archelosauria</taxon>
        <taxon>Testudinata</taxon>
        <taxon>Testudines</taxon>
        <taxon>Cryptodira</taxon>
        <taxon>Durocryptodira</taxon>
        <taxon>Testudinoidea</taxon>
        <taxon>Testudinidae</taxon>
        <taxon>Chelonoidis</taxon>
    </lineage>
</organism>
<dbReference type="InterPro" id="IPR013783">
    <property type="entry name" value="Ig-like_fold"/>
</dbReference>
<proteinExistence type="predicted"/>
<evidence type="ECO:0000256" key="2">
    <source>
        <dbReference type="ARBA" id="ARBA00023130"/>
    </source>
</evidence>
<protein>
    <recommendedName>
        <fullName evidence="5">Immunoglobulin V-set domain-containing protein</fullName>
    </recommendedName>
</protein>
<dbReference type="InterPro" id="IPR013106">
    <property type="entry name" value="Ig_V-set"/>
</dbReference>
<dbReference type="SUPFAM" id="SSF48726">
    <property type="entry name" value="Immunoglobulin"/>
    <property type="match status" value="1"/>
</dbReference>
<evidence type="ECO:0000259" key="5">
    <source>
        <dbReference type="SMART" id="SM00406"/>
    </source>
</evidence>
<dbReference type="Ensembl" id="ENSCABT00000016125.1">
    <property type="protein sequence ID" value="ENSCABP00000014718.1"/>
    <property type="gene ID" value="ENSCABG00000010989.1"/>
</dbReference>
<keyword evidence="7" id="KW-1185">Reference proteome</keyword>
<feature type="domain" description="Immunoglobulin V-set" evidence="5">
    <location>
        <begin position="23"/>
        <end position="96"/>
    </location>
</feature>
<reference evidence="6" key="1">
    <citation type="submission" date="2025-08" db="UniProtKB">
        <authorList>
            <consortium name="Ensembl"/>
        </authorList>
    </citation>
    <scope>IDENTIFICATION</scope>
</reference>
<keyword evidence="2" id="KW-0391">Immunity</keyword>
<dbReference type="InterPro" id="IPR036179">
    <property type="entry name" value="Ig-like_dom_sf"/>
</dbReference>
<dbReference type="InterPro" id="IPR051287">
    <property type="entry name" value="TCR_variable_region"/>
</dbReference>
<keyword evidence="3" id="KW-0675">Receptor</keyword>
<evidence type="ECO:0000256" key="4">
    <source>
        <dbReference type="ARBA" id="ARBA00023319"/>
    </source>
</evidence>
<keyword evidence="4" id="KW-0393">Immunoglobulin domain</keyword>
<keyword evidence="2" id="KW-1064">Adaptive immunity</keyword>
<evidence type="ECO:0000313" key="6">
    <source>
        <dbReference type="Ensembl" id="ENSCABP00000014718.1"/>
    </source>
</evidence>
<dbReference type="SMART" id="SM00406">
    <property type="entry name" value="IGv"/>
    <property type="match status" value="1"/>
</dbReference>